<dbReference type="GO" id="GO:0005121">
    <property type="term" value="F:Toll binding"/>
    <property type="evidence" value="ECO:0007669"/>
    <property type="project" value="TreeGrafter"/>
</dbReference>
<keyword evidence="3" id="KW-0325">Glycoprotein</keyword>
<organism evidence="6 7">
    <name type="scientific">Daphnia sinensis</name>
    <dbReference type="NCBI Taxonomy" id="1820382"/>
    <lineage>
        <taxon>Eukaryota</taxon>
        <taxon>Metazoa</taxon>
        <taxon>Ecdysozoa</taxon>
        <taxon>Arthropoda</taxon>
        <taxon>Crustacea</taxon>
        <taxon>Branchiopoda</taxon>
        <taxon>Diplostraca</taxon>
        <taxon>Cladocera</taxon>
        <taxon>Anomopoda</taxon>
        <taxon>Daphniidae</taxon>
        <taxon>Daphnia</taxon>
        <taxon>Daphnia similis group</taxon>
    </lineage>
</organism>
<dbReference type="PANTHER" id="PTHR23199">
    <property type="entry name" value="NEUROTROPHIN 1-RELATED"/>
    <property type="match status" value="1"/>
</dbReference>
<dbReference type="Gene3D" id="2.10.90.10">
    <property type="entry name" value="Cystine-knot cytokines"/>
    <property type="match status" value="1"/>
</dbReference>
<dbReference type="GO" id="GO:0045087">
    <property type="term" value="P:innate immune response"/>
    <property type="evidence" value="ECO:0007669"/>
    <property type="project" value="TreeGrafter"/>
</dbReference>
<proteinExistence type="predicted"/>
<name>A0AAD5L1T8_9CRUS</name>
<evidence type="ECO:0000256" key="4">
    <source>
        <dbReference type="SAM" id="SignalP"/>
    </source>
</evidence>
<reference evidence="6 7" key="1">
    <citation type="submission" date="2022-05" db="EMBL/GenBank/DDBJ databases">
        <title>A multi-omics perspective on studying reproductive biology in Daphnia sinensis.</title>
        <authorList>
            <person name="Jia J."/>
        </authorList>
    </citation>
    <scope>NUCLEOTIDE SEQUENCE [LARGE SCALE GENOMIC DNA]</scope>
    <source>
        <strain evidence="6 7">WSL</strain>
    </source>
</reference>
<dbReference type="PANTHER" id="PTHR23199:SF13">
    <property type="entry name" value="PROTEIN SPAETZLE 3"/>
    <property type="match status" value="1"/>
</dbReference>
<evidence type="ECO:0000259" key="5">
    <source>
        <dbReference type="Pfam" id="PF16077"/>
    </source>
</evidence>
<dbReference type="GO" id="GO:0005615">
    <property type="term" value="C:extracellular space"/>
    <property type="evidence" value="ECO:0007669"/>
    <property type="project" value="UniProtKB-ARBA"/>
</dbReference>
<evidence type="ECO:0000313" key="6">
    <source>
        <dbReference type="EMBL" id="KAI9564522.1"/>
    </source>
</evidence>
<sequence>MNLIIHVMLAIILAIHSADSSVQPIRADYSNPSALTHRVARRASLPYWLRELRNGGRFNSAGFLRKNRHTEDIFTEDDAAAVDVALEPYIQQAPNAGKVIAPNAEDAMIFGTGANADKVIVSQAGAMEGAAAIDFGVQDRLKNRFPHHGLQRPGCNKTEGVVDVRGTDASEVADVSSSLDFINQPVWTPVVNESQCQSYGSSQFCEDVTNYPAEAIKEILMSDNGSLLTTFFADNIQPLASSSQPDESMILAQRKPDLSTAVTSHAINTRIKPVTSATDIQPLCDSKTEFLFPKSARSKDNEMLMIVNQDNISQPITVETCRGENKPCHHAENFPAGFKAVCMQKFVTHHLAAIKNGKIVREAFTFPSCCVCVLKQPFLDSRANIPSGISRRAIMPSAQQRMAAEIDGQRWQ</sequence>
<dbReference type="GO" id="GO:0008083">
    <property type="term" value="F:growth factor activity"/>
    <property type="evidence" value="ECO:0007669"/>
    <property type="project" value="TreeGrafter"/>
</dbReference>
<dbReference type="SUPFAM" id="SSF57501">
    <property type="entry name" value="Cystine-knot cytokines"/>
    <property type="match status" value="1"/>
</dbReference>
<dbReference type="InterPro" id="IPR032104">
    <property type="entry name" value="Spaetzle"/>
</dbReference>
<keyword evidence="1 4" id="KW-0732">Signal</keyword>
<dbReference type="GO" id="GO:0021556">
    <property type="term" value="P:central nervous system formation"/>
    <property type="evidence" value="ECO:0007669"/>
    <property type="project" value="TreeGrafter"/>
</dbReference>
<feature type="chain" id="PRO_5042048204" description="Spaetzle domain-containing protein" evidence="4">
    <location>
        <begin position="21"/>
        <end position="412"/>
    </location>
</feature>
<dbReference type="InterPro" id="IPR052444">
    <property type="entry name" value="Spz/Toll_ligand-like"/>
</dbReference>
<protein>
    <recommendedName>
        <fullName evidence="5">Spaetzle domain-containing protein</fullName>
    </recommendedName>
</protein>
<evidence type="ECO:0000256" key="2">
    <source>
        <dbReference type="ARBA" id="ARBA00023157"/>
    </source>
</evidence>
<dbReference type="Proteomes" id="UP000820818">
    <property type="component" value="Linkage Group LG1"/>
</dbReference>
<keyword evidence="7" id="KW-1185">Reference proteome</keyword>
<comment type="caution">
    <text evidence="6">The sequence shown here is derived from an EMBL/GenBank/DDBJ whole genome shotgun (WGS) entry which is preliminary data.</text>
</comment>
<evidence type="ECO:0000256" key="1">
    <source>
        <dbReference type="ARBA" id="ARBA00022729"/>
    </source>
</evidence>
<feature type="domain" description="Spaetzle" evidence="5">
    <location>
        <begin position="282"/>
        <end position="373"/>
    </location>
</feature>
<accession>A0AAD5L1T8</accession>
<dbReference type="FunFam" id="2.10.90.10:FF:000056">
    <property type="entry name" value="Protein spaetzle"/>
    <property type="match status" value="1"/>
</dbReference>
<feature type="signal peptide" evidence="4">
    <location>
        <begin position="1"/>
        <end position="20"/>
    </location>
</feature>
<dbReference type="InterPro" id="IPR029034">
    <property type="entry name" value="Cystine-knot_cytokine"/>
</dbReference>
<evidence type="ECO:0000256" key="3">
    <source>
        <dbReference type="ARBA" id="ARBA00023180"/>
    </source>
</evidence>
<keyword evidence="2" id="KW-1015">Disulfide bond</keyword>
<dbReference type="AlphaFoldDB" id="A0AAD5L1T8"/>
<evidence type="ECO:0000313" key="7">
    <source>
        <dbReference type="Proteomes" id="UP000820818"/>
    </source>
</evidence>
<gene>
    <name evidence="6" type="ORF">GHT06_008261</name>
</gene>
<dbReference type="Pfam" id="PF16077">
    <property type="entry name" value="Spaetzle"/>
    <property type="match status" value="1"/>
</dbReference>
<dbReference type="EMBL" id="WJBH02000001">
    <property type="protein sequence ID" value="KAI9564522.1"/>
    <property type="molecule type" value="Genomic_DNA"/>
</dbReference>